<evidence type="ECO:0000256" key="4">
    <source>
        <dbReference type="ARBA" id="ARBA00010617"/>
    </source>
</evidence>
<dbReference type="PRINTS" id="PR00385">
    <property type="entry name" value="P450"/>
</dbReference>
<comment type="subcellular location">
    <subcellularLocation>
        <location evidence="2">Membrane</location>
    </subcellularLocation>
</comment>
<reference evidence="14" key="1">
    <citation type="submission" date="2023-03" db="EMBL/GenBank/DDBJ databases">
        <title>Massive genome expansion in bonnet fungi (Mycena s.s.) driven by repeated elements and novel gene families across ecological guilds.</title>
        <authorList>
            <consortium name="Lawrence Berkeley National Laboratory"/>
            <person name="Harder C.B."/>
            <person name="Miyauchi S."/>
            <person name="Viragh M."/>
            <person name="Kuo A."/>
            <person name="Thoen E."/>
            <person name="Andreopoulos B."/>
            <person name="Lu D."/>
            <person name="Skrede I."/>
            <person name="Drula E."/>
            <person name="Henrissat B."/>
            <person name="Morin E."/>
            <person name="Kohler A."/>
            <person name="Barry K."/>
            <person name="LaButti K."/>
            <person name="Morin E."/>
            <person name="Salamov A."/>
            <person name="Lipzen A."/>
            <person name="Mereny Z."/>
            <person name="Hegedus B."/>
            <person name="Baldrian P."/>
            <person name="Stursova M."/>
            <person name="Weitz H."/>
            <person name="Taylor A."/>
            <person name="Grigoriev I.V."/>
            <person name="Nagy L.G."/>
            <person name="Martin F."/>
            <person name="Kauserud H."/>
        </authorList>
    </citation>
    <scope>NUCLEOTIDE SEQUENCE</scope>
    <source>
        <strain evidence="14">CBHHK200</strain>
    </source>
</reference>
<proteinExistence type="inferred from homology"/>
<evidence type="ECO:0000256" key="5">
    <source>
        <dbReference type="ARBA" id="ARBA00022617"/>
    </source>
</evidence>
<evidence type="ECO:0000256" key="8">
    <source>
        <dbReference type="ARBA" id="ARBA00022989"/>
    </source>
</evidence>
<dbReference type="SUPFAM" id="SSF48264">
    <property type="entry name" value="Cytochrome P450"/>
    <property type="match status" value="1"/>
</dbReference>
<evidence type="ECO:0000256" key="1">
    <source>
        <dbReference type="ARBA" id="ARBA00001971"/>
    </source>
</evidence>
<dbReference type="Pfam" id="PF00067">
    <property type="entry name" value="p450"/>
    <property type="match status" value="1"/>
</dbReference>
<dbReference type="GO" id="GO:0020037">
    <property type="term" value="F:heme binding"/>
    <property type="evidence" value="ECO:0007669"/>
    <property type="project" value="InterPro"/>
</dbReference>
<dbReference type="GO" id="GO:0016705">
    <property type="term" value="F:oxidoreductase activity, acting on paired donors, with incorporation or reduction of molecular oxygen"/>
    <property type="evidence" value="ECO:0007669"/>
    <property type="project" value="InterPro"/>
</dbReference>
<name>A0AAD6SUJ4_9AGAR</name>
<keyword evidence="9" id="KW-0560">Oxidoreductase</keyword>
<dbReference type="GO" id="GO:0004497">
    <property type="term" value="F:monooxygenase activity"/>
    <property type="evidence" value="ECO:0007669"/>
    <property type="project" value="UniProtKB-KW"/>
</dbReference>
<evidence type="ECO:0000256" key="2">
    <source>
        <dbReference type="ARBA" id="ARBA00004370"/>
    </source>
</evidence>
<dbReference type="Proteomes" id="UP001218188">
    <property type="component" value="Unassembled WGS sequence"/>
</dbReference>
<dbReference type="InterPro" id="IPR001128">
    <property type="entry name" value="Cyt_P450"/>
</dbReference>
<feature type="binding site" description="axial binding residue" evidence="13">
    <location>
        <position position="484"/>
    </location>
    <ligand>
        <name>heme</name>
        <dbReference type="ChEBI" id="CHEBI:30413"/>
    </ligand>
    <ligandPart>
        <name>Fe</name>
        <dbReference type="ChEBI" id="CHEBI:18248"/>
    </ligandPart>
</feature>
<keyword evidence="11" id="KW-0503">Monooxygenase</keyword>
<keyword evidence="15" id="KW-1185">Reference proteome</keyword>
<keyword evidence="10 13" id="KW-0408">Iron</keyword>
<dbReference type="PRINTS" id="PR00465">
    <property type="entry name" value="EP450IV"/>
</dbReference>
<evidence type="ECO:0000313" key="15">
    <source>
        <dbReference type="Proteomes" id="UP001218188"/>
    </source>
</evidence>
<evidence type="ECO:0000256" key="3">
    <source>
        <dbReference type="ARBA" id="ARBA00004721"/>
    </source>
</evidence>
<evidence type="ECO:0000256" key="13">
    <source>
        <dbReference type="PIRSR" id="PIRSR602403-1"/>
    </source>
</evidence>
<gene>
    <name evidence="14" type="ORF">C8F04DRAFT_1103031</name>
</gene>
<dbReference type="InterPro" id="IPR002403">
    <property type="entry name" value="Cyt_P450_E_grp-IV"/>
</dbReference>
<dbReference type="GO" id="GO:0016020">
    <property type="term" value="C:membrane"/>
    <property type="evidence" value="ECO:0007669"/>
    <property type="project" value="UniProtKB-SubCell"/>
</dbReference>
<evidence type="ECO:0000256" key="12">
    <source>
        <dbReference type="ARBA" id="ARBA00023136"/>
    </source>
</evidence>
<keyword evidence="12" id="KW-0472">Membrane</keyword>
<evidence type="ECO:0000256" key="11">
    <source>
        <dbReference type="ARBA" id="ARBA00023033"/>
    </source>
</evidence>
<evidence type="ECO:0000256" key="6">
    <source>
        <dbReference type="ARBA" id="ARBA00022692"/>
    </source>
</evidence>
<dbReference type="PANTHER" id="PTHR24305">
    <property type="entry name" value="CYTOCHROME P450"/>
    <property type="match status" value="1"/>
</dbReference>
<organism evidence="14 15">
    <name type="scientific">Mycena alexandri</name>
    <dbReference type="NCBI Taxonomy" id="1745969"/>
    <lineage>
        <taxon>Eukaryota</taxon>
        <taxon>Fungi</taxon>
        <taxon>Dikarya</taxon>
        <taxon>Basidiomycota</taxon>
        <taxon>Agaricomycotina</taxon>
        <taxon>Agaricomycetes</taxon>
        <taxon>Agaricomycetidae</taxon>
        <taxon>Agaricales</taxon>
        <taxon>Marasmiineae</taxon>
        <taxon>Mycenaceae</taxon>
        <taxon>Mycena</taxon>
    </lineage>
</organism>
<comment type="caution">
    <text evidence="14">The sequence shown here is derived from an EMBL/GenBank/DDBJ whole genome shotgun (WGS) entry which is preliminary data.</text>
</comment>
<comment type="pathway">
    <text evidence="3">Secondary metabolite biosynthesis; terpenoid biosynthesis.</text>
</comment>
<dbReference type="PANTHER" id="PTHR24305:SF166">
    <property type="entry name" value="CYTOCHROME P450 12A4, MITOCHONDRIAL-RELATED"/>
    <property type="match status" value="1"/>
</dbReference>
<dbReference type="CDD" id="cd11069">
    <property type="entry name" value="CYP_FUM15-like"/>
    <property type="match status" value="1"/>
</dbReference>
<evidence type="ECO:0000256" key="9">
    <source>
        <dbReference type="ARBA" id="ARBA00023002"/>
    </source>
</evidence>
<dbReference type="InterPro" id="IPR036396">
    <property type="entry name" value="Cyt_P450_sf"/>
</dbReference>
<comment type="similarity">
    <text evidence="4">Belongs to the cytochrome P450 family.</text>
</comment>
<evidence type="ECO:0000256" key="7">
    <source>
        <dbReference type="ARBA" id="ARBA00022723"/>
    </source>
</evidence>
<comment type="cofactor">
    <cofactor evidence="1 13">
        <name>heme</name>
        <dbReference type="ChEBI" id="CHEBI:30413"/>
    </cofactor>
</comment>
<keyword evidence="6" id="KW-0812">Transmembrane</keyword>
<evidence type="ECO:0000313" key="14">
    <source>
        <dbReference type="EMBL" id="KAJ7034093.1"/>
    </source>
</evidence>
<keyword evidence="7 13" id="KW-0479">Metal-binding</keyword>
<keyword evidence="8" id="KW-1133">Transmembrane helix</keyword>
<sequence>MWLSTDHHPMSFHYYLTPLVATTSLYLGYQLAKKVYEEFTSPLRHLPGPSVPANLLLGHFRKLQNDSTITIKWREEFGANYQFRGLLNERELFTTDTKALSHVLTNDHIYQKGPVAQKVVRHFLGNGLLAVEMDEHKQQRKITNPAFGLPQIKELTEIFNQKSAQLRDIWSKKINSGDSEGSRIDVLRWLRKMTLDVIGLAGFHYEFRALVETGDEPNELDEALTRIFNSPEARRQGMLRVIQAAIPVLGILPEPGGKFIRDARTTMMDIAKKLLEDSKNAVKASGDETPSARRDLLSLMVKSNMSKDIPEHLRLSDADVIAQIPTFFVAGHETTSTATALALYALSIHPSVQSKLRDELLSLGTDNPTMDELNSLPYLESVIRETMRLYPPVAFTVRTAMEDDVIPLSKPYLDRNGRSYDSISVHKGTAIRIDIAAVHLDNDLWGDDAEDFRPSRWEHIPDAASRIPSVWANLLNFLAGPHNCIGFRFSLVEMKSLLFILLRAFEFEMAVPRGDVAFSATPVNRPRVLSEPMGGSQLPLIVRPYLDT</sequence>
<protein>
    <submittedName>
        <fullName evidence="14">Cytochrome P450</fullName>
    </submittedName>
</protein>
<dbReference type="EMBL" id="JARJCM010000060">
    <property type="protein sequence ID" value="KAJ7034093.1"/>
    <property type="molecule type" value="Genomic_DNA"/>
</dbReference>
<dbReference type="Gene3D" id="1.10.630.10">
    <property type="entry name" value="Cytochrome P450"/>
    <property type="match status" value="1"/>
</dbReference>
<accession>A0AAD6SUJ4</accession>
<dbReference type="AlphaFoldDB" id="A0AAD6SUJ4"/>
<keyword evidence="5 13" id="KW-0349">Heme</keyword>
<dbReference type="InterPro" id="IPR050121">
    <property type="entry name" value="Cytochrome_P450_monoxygenase"/>
</dbReference>
<evidence type="ECO:0000256" key="10">
    <source>
        <dbReference type="ARBA" id="ARBA00023004"/>
    </source>
</evidence>
<dbReference type="GO" id="GO:0005506">
    <property type="term" value="F:iron ion binding"/>
    <property type="evidence" value="ECO:0007669"/>
    <property type="project" value="InterPro"/>
</dbReference>